<dbReference type="AlphaFoldDB" id="A0A3M0AA80"/>
<dbReference type="EMBL" id="REFJ01000001">
    <property type="protein sequence ID" value="RMA82061.1"/>
    <property type="molecule type" value="Genomic_DNA"/>
</dbReference>
<comment type="caution">
    <text evidence="5">The sequence shown here is derived from an EMBL/GenBank/DDBJ whole genome shotgun (WGS) entry which is preliminary data.</text>
</comment>
<feature type="binding site" evidence="4">
    <location>
        <position position="156"/>
    </location>
    <ligand>
        <name>substrate</name>
    </ligand>
</feature>
<keyword evidence="1 4" id="KW-0963">Cytoplasm</keyword>
<dbReference type="InterPro" id="IPR007440">
    <property type="entry name" value="Chorismate--pyruvate_lyase"/>
</dbReference>
<dbReference type="PANTHER" id="PTHR38683">
    <property type="entry name" value="CHORISMATE PYRUVATE-LYASE"/>
    <property type="match status" value="1"/>
</dbReference>
<keyword evidence="2 4" id="KW-0831">Ubiquinone biosynthesis</keyword>
<dbReference type="GO" id="GO:0005829">
    <property type="term" value="C:cytosol"/>
    <property type="evidence" value="ECO:0007669"/>
    <property type="project" value="TreeGrafter"/>
</dbReference>
<dbReference type="Proteomes" id="UP000267187">
    <property type="component" value="Unassembled WGS sequence"/>
</dbReference>
<evidence type="ECO:0000256" key="2">
    <source>
        <dbReference type="ARBA" id="ARBA00022688"/>
    </source>
</evidence>
<keyword evidence="6" id="KW-1185">Reference proteome</keyword>
<dbReference type="GO" id="GO:0006744">
    <property type="term" value="P:ubiquinone biosynthetic process"/>
    <property type="evidence" value="ECO:0007669"/>
    <property type="project" value="UniProtKB-UniRule"/>
</dbReference>
<comment type="pathway">
    <text evidence="4">Cofactor biosynthesis; ubiquinone biosynthesis.</text>
</comment>
<dbReference type="UniPathway" id="UPA00232"/>
<evidence type="ECO:0000256" key="3">
    <source>
        <dbReference type="ARBA" id="ARBA00023239"/>
    </source>
</evidence>
<evidence type="ECO:0000256" key="4">
    <source>
        <dbReference type="HAMAP-Rule" id="MF_01632"/>
    </source>
</evidence>
<dbReference type="SUPFAM" id="SSF64288">
    <property type="entry name" value="Chorismate lyase-like"/>
    <property type="match status" value="1"/>
</dbReference>
<dbReference type="EC" id="4.1.3.40" evidence="4"/>
<evidence type="ECO:0000313" key="5">
    <source>
        <dbReference type="EMBL" id="RMA82061.1"/>
    </source>
</evidence>
<name>A0A3M0AA80_9GAMM</name>
<dbReference type="Gene3D" id="3.40.1410.10">
    <property type="entry name" value="Chorismate lyase-like"/>
    <property type="match status" value="1"/>
</dbReference>
<dbReference type="GO" id="GO:0042866">
    <property type="term" value="P:pyruvate biosynthetic process"/>
    <property type="evidence" value="ECO:0007669"/>
    <property type="project" value="UniProtKB-UniRule"/>
</dbReference>
<comment type="catalytic activity">
    <reaction evidence="4">
        <text>chorismate = 4-hydroxybenzoate + pyruvate</text>
        <dbReference type="Rhea" id="RHEA:16505"/>
        <dbReference type="ChEBI" id="CHEBI:15361"/>
        <dbReference type="ChEBI" id="CHEBI:17879"/>
        <dbReference type="ChEBI" id="CHEBI:29748"/>
        <dbReference type="EC" id="4.1.3.40"/>
    </reaction>
</comment>
<accession>A0A3M0AA80</accession>
<dbReference type="InterPro" id="IPR028978">
    <property type="entry name" value="Chorismate_lyase_/UTRA_dom_sf"/>
</dbReference>
<dbReference type="HAMAP" id="MF_01632">
    <property type="entry name" value="UbiC"/>
    <property type="match status" value="1"/>
</dbReference>
<proteinExistence type="inferred from homology"/>
<feature type="binding site" evidence="4">
    <location>
        <position position="69"/>
    </location>
    <ligand>
        <name>substrate</name>
    </ligand>
</feature>
<dbReference type="GO" id="GO:0008813">
    <property type="term" value="F:chorismate lyase activity"/>
    <property type="evidence" value="ECO:0007669"/>
    <property type="project" value="UniProtKB-UniRule"/>
</dbReference>
<evidence type="ECO:0000313" key="6">
    <source>
        <dbReference type="Proteomes" id="UP000267187"/>
    </source>
</evidence>
<gene>
    <name evidence="4" type="primary">ubiC</name>
    <name evidence="5" type="ORF">DFR27_0008</name>
</gene>
<comment type="subcellular location">
    <subcellularLocation>
        <location evidence="4">Cytoplasm</location>
    </subcellularLocation>
</comment>
<reference evidence="5 6" key="1">
    <citation type="submission" date="2018-10" db="EMBL/GenBank/DDBJ databases">
        <title>Genomic Encyclopedia of Type Strains, Phase IV (KMG-IV): sequencing the most valuable type-strain genomes for metagenomic binning, comparative biology and taxonomic classification.</title>
        <authorList>
            <person name="Goeker M."/>
        </authorList>
    </citation>
    <scope>NUCLEOTIDE SEQUENCE [LARGE SCALE GENOMIC DNA]</scope>
    <source>
        <strain evidence="5 6">DSM 25080</strain>
    </source>
</reference>
<dbReference type="RefSeq" id="WP_121875414.1">
    <property type="nucleotide sequence ID" value="NZ_REFJ01000001.1"/>
</dbReference>
<keyword evidence="3 4" id="KW-0456">Lyase</keyword>
<comment type="caution">
    <text evidence="4">Lacks conserved residue(s) required for the propagation of feature annotation.</text>
</comment>
<evidence type="ECO:0000256" key="1">
    <source>
        <dbReference type="ARBA" id="ARBA00022490"/>
    </source>
</evidence>
<dbReference type="OrthoDB" id="9789493at2"/>
<dbReference type="PANTHER" id="PTHR38683:SF1">
    <property type="entry name" value="CHORISMATE PYRUVATE-LYASE"/>
    <property type="match status" value="1"/>
</dbReference>
<comment type="similarity">
    <text evidence="4">Belongs to the UbiC family.</text>
</comment>
<keyword evidence="4" id="KW-0670">Pyruvate</keyword>
<comment type="function">
    <text evidence="4">Removes the pyruvyl group from chorismate, with concomitant aromatization of the ring, to provide 4-hydroxybenzoate (4HB) for the ubiquinone pathway.</text>
</comment>
<dbReference type="Pfam" id="PF04345">
    <property type="entry name" value="Chor_lyase"/>
    <property type="match status" value="1"/>
</dbReference>
<organism evidence="5 6">
    <name type="scientific">Umboniibacter marinipuniceus</name>
    <dbReference type="NCBI Taxonomy" id="569599"/>
    <lineage>
        <taxon>Bacteria</taxon>
        <taxon>Pseudomonadati</taxon>
        <taxon>Pseudomonadota</taxon>
        <taxon>Gammaproteobacteria</taxon>
        <taxon>Cellvibrionales</taxon>
        <taxon>Cellvibrionaceae</taxon>
        <taxon>Umboniibacter</taxon>
    </lineage>
</organism>
<sequence length="168" mass="18923">MWQPADNISSQLPPSIGRWLCGRGSLTEQLSNWCGHDIRVSVLRQDWIKVTDEEAELLGIPKGQGALVREVLLSSTTTPLVFARTVIPDSALKDSFEFIAELGEQPLGHWLFANPHVQRGAIEIQTAQLAAHQFETRHWGRRSLFSYANRQILVAEYFLPSFVELLDA</sequence>
<feature type="binding site" evidence="4">
    <location>
        <position position="107"/>
    </location>
    <ligand>
        <name>substrate</name>
    </ligand>
</feature>
<protein>
    <recommendedName>
        <fullName evidence="4">Probable chorismate pyruvate-lyase</fullName>
        <shortName evidence="4">CL</shortName>
        <shortName evidence="4">CPL</shortName>
        <ecNumber evidence="4">4.1.3.40</ecNumber>
    </recommendedName>
</protein>